<evidence type="ECO:0000256" key="2">
    <source>
        <dbReference type="ARBA" id="ARBA00022679"/>
    </source>
</evidence>
<evidence type="ECO:0000256" key="1">
    <source>
        <dbReference type="ARBA" id="ARBA00022603"/>
    </source>
</evidence>
<name>A0A559J2J3_9BACL</name>
<dbReference type="GO" id="GO:0008168">
    <property type="term" value="F:methyltransferase activity"/>
    <property type="evidence" value="ECO:0007669"/>
    <property type="project" value="UniProtKB-KW"/>
</dbReference>
<dbReference type="Proteomes" id="UP000318102">
    <property type="component" value="Unassembled WGS sequence"/>
</dbReference>
<dbReference type="GO" id="GO:0032259">
    <property type="term" value="P:methylation"/>
    <property type="evidence" value="ECO:0007669"/>
    <property type="project" value="UniProtKB-KW"/>
</dbReference>
<keyword evidence="1 3" id="KW-0489">Methyltransferase</keyword>
<dbReference type="PANTHER" id="PTHR40048">
    <property type="entry name" value="RHAMNOSYL O-METHYLTRANSFERASE"/>
    <property type="match status" value="1"/>
</dbReference>
<comment type="caution">
    <text evidence="3">The sequence shown here is derived from an EMBL/GenBank/DDBJ whole genome shotgun (WGS) entry which is preliminary data.</text>
</comment>
<sequence length="221" mass="25471">MTIWQKHSPTFEYEKLEPRILQHSAWVGHRHFCYDFIRQHEPNVAVELGTHWGASFFSMCQAVKDAALPTSCYAVDTWVGDAHSGQYGNEVYDQVSSLASSLYPNVSHLLRTTFDEALGQFANGSIDLLHIDGFHQYEAVKHDYESWLPKLAPHGVIWFHDISIHAYGFGVWKLWQELKEQYPSLQFEHSGGLGILFPKGINQHYHVLEKHWAEIKQGYES</sequence>
<reference evidence="3 4" key="1">
    <citation type="submission" date="2019-07" db="EMBL/GenBank/DDBJ databases">
        <authorList>
            <person name="Kim J."/>
        </authorList>
    </citation>
    <scope>NUCLEOTIDE SEQUENCE [LARGE SCALE GENOMIC DNA]</scope>
    <source>
        <strain evidence="3 4">N4</strain>
    </source>
</reference>
<dbReference type="SUPFAM" id="SSF53335">
    <property type="entry name" value="S-adenosyl-L-methionine-dependent methyltransferases"/>
    <property type="match status" value="1"/>
</dbReference>
<keyword evidence="2" id="KW-0808">Transferase</keyword>
<gene>
    <name evidence="3" type="ORF">FPZ44_14010</name>
</gene>
<dbReference type="GO" id="GO:0071770">
    <property type="term" value="P:DIM/DIP cell wall layer assembly"/>
    <property type="evidence" value="ECO:0007669"/>
    <property type="project" value="TreeGrafter"/>
</dbReference>
<dbReference type="Pfam" id="PF13578">
    <property type="entry name" value="Methyltransf_24"/>
    <property type="match status" value="1"/>
</dbReference>
<dbReference type="RefSeq" id="WP_144991162.1">
    <property type="nucleotide sequence ID" value="NZ_VNJK01000001.1"/>
</dbReference>
<dbReference type="PANTHER" id="PTHR40048:SF1">
    <property type="entry name" value="RHAMNOSYL O-METHYLTRANSFERASE"/>
    <property type="match status" value="1"/>
</dbReference>
<organism evidence="3 4">
    <name type="scientific">Paenibacillus agilis</name>
    <dbReference type="NCBI Taxonomy" id="3020863"/>
    <lineage>
        <taxon>Bacteria</taxon>
        <taxon>Bacillati</taxon>
        <taxon>Bacillota</taxon>
        <taxon>Bacilli</taxon>
        <taxon>Bacillales</taxon>
        <taxon>Paenibacillaceae</taxon>
        <taxon>Paenibacillus</taxon>
    </lineage>
</organism>
<dbReference type="GO" id="GO:0005886">
    <property type="term" value="C:plasma membrane"/>
    <property type="evidence" value="ECO:0007669"/>
    <property type="project" value="TreeGrafter"/>
</dbReference>
<dbReference type="InterPro" id="IPR029063">
    <property type="entry name" value="SAM-dependent_MTases_sf"/>
</dbReference>
<accession>A0A559J2J3</accession>
<evidence type="ECO:0000313" key="3">
    <source>
        <dbReference type="EMBL" id="TVX94072.1"/>
    </source>
</evidence>
<dbReference type="EMBL" id="VNJK01000001">
    <property type="protein sequence ID" value="TVX94072.1"/>
    <property type="molecule type" value="Genomic_DNA"/>
</dbReference>
<dbReference type="OrthoDB" id="176403at2"/>
<dbReference type="AlphaFoldDB" id="A0A559J2J3"/>
<keyword evidence="4" id="KW-1185">Reference proteome</keyword>
<proteinExistence type="predicted"/>
<evidence type="ECO:0000313" key="4">
    <source>
        <dbReference type="Proteomes" id="UP000318102"/>
    </source>
</evidence>
<dbReference type="Gene3D" id="3.40.50.150">
    <property type="entry name" value="Vaccinia Virus protein VP39"/>
    <property type="match status" value="1"/>
</dbReference>
<protein>
    <submittedName>
        <fullName evidence="3">Class I SAM-dependent methyltransferase</fullName>
    </submittedName>
</protein>